<protein>
    <submittedName>
        <fullName evidence="2">Uncharacterized protein</fullName>
    </submittedName>
</protein>
<dbReference type="KEGG" id="psuu:Psuf_054360"/>
<evidence type="ECO:0000313" key="3">
    <source>
        <dbReference type="Proteomes" id="UP000503011"/>
    </source>
</evidence>
<evidence type="ECO:0000256" key="1">
    <source>
        <dbReference type="SAM" id="MobiDB-lite"/>
    </source>
</evidence>
<reference evidence="2 3" key="1">
    <citation type="submission" date="2020-03" db="EMBL/GenBank/DDBJ databases">
        <title>Whole genome shotgun sequence of Phytohabitans suffuscus NBRC 105367.</title>
        <authorList>
            <person name="Komaki H."/>
            <person name="Tamura T."/>
        </authorList>
    </citation>
    <scope>NUCLEOTIDE SEQUENCE [LARGE SCALE GENOMIC DNA]</scope>
    <source>
        <strain evidence="2 3">NBRC 105367</strain>
    </source>
</reference>
<dbReference type="EMBL" id="AP022871">
    <property type="protein sequence ID" value="BCB88123.1"/>
    <property type="molecule type" value="Genomic_DNA"/>
</dbReference>
<keyword evidence="3" id="KW-1185">Reference proteome</keyword>
<dbReference type="Proteomes" id="UP000503011">
    <property type="component" value="Chromosome"/>
</dbReference>
<name>A0A6F8YQ56_9ACTN</name>
<proteinExistence type="predicted"/>
<gene>
    <name evidence="2" type="ORF">Psuf_054360</name>
</gene>
<evidence type="ECO:0000313" key="2">
    <source>
        <dbReference type="EMBL" id="BCB88123.1"/>
    </source>
</evidence>
<accession>A0A6F8YQ56</accession>
<organism evidence="2 3">
    <name type="scientific">Phytohabitans suffuscus</name>
    <dbReference type="NCBI Taxonomy" id="624315"/>
    <lineage>
        <taxon>Bacteria</taxon>
        <taxon>Bacillati</taxon>
        <taxon>Actinomycetota</taxon>
        <taxon>Actinomycetes</taxon>
        <taxon>Micromonosporales</taxon>
        <taxon>Micromonosporaceae</taxon>
    </lineage>
</organism>
<feature type="region of interest" description="Disordered" evidence="1">
    <location>
        <begin position="108"/>
        <end position="128"/>
    </location>
</feature>
<dbReference type="AlphaFoldDB" id="A0A6F8YQ56"/>
<sequence>MPTVVTPIDMVRLLGICLGRQDVRPGETDVPSTLDGMCVPDGYRVGAWRVTRGLDCADTGDGLADAITIWAAARAAGPPLEPASTYPKPATAATAPHATDAQRLAEQGTVHRFARDRRAPRANGPAAAMPYAQAPSAAGRSRAPAWSEAFQVGRARVGSRCPPRC</sequence>
<reference evidence="2 3" key="2">
    <citation type="submission" date="2020-03" db="EMBL/GenBank/DDBJ databases">
        <authorList>
            <person name="Ichikawa N."/>
            <person name="Kimura A."/>
            <person name="Kitahashi Y."/>
            <person name="Uohara A."/>
        </authorList>
    </citation>
    <scope>NUCLEOTIDE SEQUENCE [LARGE SCALE GENOMIC DNA]</scope>
    <source>
        <strain evidence="2 3">NBRC 105367</strain>
    </source>
</reference>